<evidence type="ECO:0000313" key="3">
    <source>
        <dbReference type="Proteomes" id="UP000009235"/>
    </source>
</evidence>
<reference evidence="2 3" key="1">
    <citation type="journal article" date="2011" name="J. Bacteriol.">
        <title>Complete genome sequence of Amycolicicoccus subflavus DQS3-9A1T, an actinomycete isolated from crude oil-polluted soil.</title>
        <authorList>
            <person name="Cai M."/>
            <person name="Chen W.M."/>
            <person name="Nie Y."/>
            <person name="Chi C.Q."/>
            <person name="Wang Y.N."/>
            <person name="Tang Y.Q."/>
            <person name="Li G.Y."/>
            <person name="Wu X.L."/>
        </authorList>
    </citation>
    <scope>NUCLEOTIDE SEQUENCE [LARGE SCALE GENOMIC DNA]</scope>
    <source>
        <strain evidence="3">DSM 45089 / DQS3-9A1</strain>
    </source>
</reference>
<evidence type="ECO:0000259" key="1">
    <source>
        <dbReference type="PROSITE" id="PS51708"/>
    </source>
</evidence>
<dbReference type="AlphaFoldDB" id="F6EEK3"/>
<dbReference type="CDD" id="cd07374">
    <property type="entry name" value="CYTH-like_Pase"/>
    <property type="match status" value="1"/>
</dbReference>
<dbReference type="SMART" id="SM01118">
    <property type="entry name" value="CYTH"/>
    <property type="match status" value="1"/>
</dbReference>
<dbReference type="EMBL" id="CP002786">
    <property type="protein sequence ID" value="AEF39700.1"/>
    <property type="molecule type" value="Genomic_DNA"/>
</dbReference>
<dbReference type="OrthoDB" id="9777271at2"/>
<dbReference type="Pfam" id="PF01928">
    <property type="entry name" value="CYTH"/>
    <property type="match status" value="1"/>
</dbReference>
<gene>
    <name evidence="2" type="ordered locus">AS9A_1248</name>
</gene>
<dbReference type="Pfam" id="PF05235">
    <property type="entry name" value="CHAD"/>
    <property type="match status" value="1"/>
</dbReference>
<dbReference type="RefSeq" id="WP_013806049.1">
    <property type="nucleotide sequence ID" value="NC_015564.1"/>
</dbReference>
<feature type="domain" description="CHAD" evidence="1">
    <location>
        <begin position="215"/>
        <end position="505"/>
    </location>
</feature>
<evidence type="ECO:0000313" key="2">
    <source>
        <dbReference type="EMBL" id="AEF39700.1"/>
    </source>
</evidence>
<accession>F6EEK3</accession>
<dbReference type="KEGG" id="asd:AS9A_1248"/>
<dbReference type="Gene3D" id="2.40.320.10">
    <property type="entry name" value="Hypothetical Protein Pfu-838710-001"/>
    <property type="match status" value="1"/>
</dbReference>
<dbReference type="STRING" id="443218.AS9A_1248"/>
<dbReference type="PANTHER" id="PTHR39339:SF1">
    <property type="entry name" value="CHAD DOMAIN-CONTAINING PROTEIN"/>
    <property type="match status" value="1"/>
</dbReference>
<name>F6EEK3_HOYSD</name>
<dbReference type="PROSITE" id="PS51708">
    <property type="entry name" value="CHAD"/>
    <property type="match status" value="1"/>
</dbReference>
<dbReference type="Gene3D" id="1.40.20.10">
    <property type="entry name" value="CHAD domain"/>
    <property type="match status" value="1"/>
</dbReference>
<proteinExistence type="predicted"/>
<dbReference type="eggNOG" id="COG3025">
    <property type="taxonomic scope" value="Bacteria"/>
</dbReference>
<keyword evidence="3" id="KW-1185">Reference proteome</keyword>
<dbReference type="Proteomes" id="UP000009235">
    <property type="component" value="Chromosome"/>
</dbReference>
<dbReference type="SUPFAM" id="SSF55154">
    <property type="entry name" value="CYTH-like phosphatases"/>
    <property type="match status" value="1"/>
</dbReference>
<protein>
    <submittedName>
        <fullName evidence="2">Chad domain containing protein</fullName>
    </submittedName>
</protein>
<dbReference type="InterPro" id="IPR007899">
    <property type="entry name" value="CHAD_dom"/>
</dbReference>
<sequence>MVTQSRERELKFEAGQHAEIPELGSIQGVDAVADPARNTLHATYFDTEDLALIRARITLRHRTGGGDEGWHVKLPPAKGARTELHLPLTSLTEGPPDELLDLVRVHIRDKDVSPVAEIINNRRTWHLSDASATVLAEVTDDDVTARSLRKGHEHTSRWREWEAELAGGDEALLQRIRKQLLAAGARDSLSPSKLAKALGPLPEDSAAERGADYPAGTAGGMTLTSLRKHRAAFVAYDPRVRADEHDSIHQMRVAARRIRSILRAYRRIFDRSATDQIESELKWIARVLGAARDAEVMEDRLRTLIDEQPAGSIPAEVRDKLISSQQKAYQDAYRAVTDALGGERYFRLLDSLDVLLSPGVFDEGALASADDAVGSAIQGIYRKATKTEKASRAEADPDARDHLLHTLRKECKRIRYAAELASREHNSKKVKKSVKRVRKAAEMLQETLGEHQDGVITRALLTEAANAAQKSGADSAAYELLAQHEQELADAAMERYREQWQALRHELKRLG</sequence>
<organism evidence="2 3">
    <name type="scientific">Hoyosella subflava (strain DSM 45089 / JCM 17490 / NBRC 109087 / DQS3-9A1)</name>
    <name type="common">Amycolicicoccus subflavus</name>
    <dbReference type="NCBI Taxonomy" id="443218"/>
    <lineage>
        <taxon>Bacteria</taxon>
        <taxon>Bacillati</taxon>
        <taxon>Actinomycetota</taxon>
        <taxon>Actinomycetes</taxon>
        <taxon>Mycobacteriales</taxon>
        <taxon>Hoyosellaceae</taxon>
        <taxon>Hoyosella</taxon>
    </lineage>
</organism>
<dbReference type="InterPro" id="IPR033469">
    <property type="entry name" value="CYTH-like_dom_sf"/>
</dbReference>
<dbReference type="InterPro" id="IPR023577">
    <property type="entry name" value="CYTH_domain"/>
</dbReference>
<dbReference type="HOGENOM" id="CLU_026984_1_0_11"/>
<dbReference type="SMART" id="SM00880">
    <property type="entry name" value="CHAD"/>
    <property type="match status" value="1"/>
</dbReference>
<dbReference type="PANTHER" id="PTHR39339">
    <property type="entry name" value="SLR1444 PROTEIN"/>
    <property type="match status" value="1"/>
</dbReference>
<dbReference type="InterPro" id="IPR038186">
    <property type="entry name" value="CHAD_dom_sf"/>
</dbReference>
<dbReference type="eggNOG" id="COG5607">
    <property type="taxonomic scope" value="Bacteria"/>
</dbReference>